<dbReference type="RefSeq" id="WP_185693891.1">
    <property type="nucleotide sequence ID" value="NZ_JACHVA010000124.1"/>
</dbReference>
<keyword evidence="3" id="KW-1185">Reference proteome</keyword>
<accession>A0A7X1E5L3</accession>
<proteinExistence type="predicted"/>
<evidence type="ECO:0000313" key="2">
    <source>
        <dbReference type="EMBL" id="MBC2603259.1"/>
    </source>
</evidence>
<reference evidence="2 3" key="1">
    <citation type="submission" date="2020-07" db="EMBL/GenBank/DDBJ databases">
        <authorList>
            <person name="Feng X."/>
        </authorList>
    </citation>
    <scope>NUCLEOTIDE SEQUENCE [LARGE SCALE GENOMIC DNA]</scope>
    <source>
        <strain evidence="2 3">JCM14086</strain>
    </source>
</reference>
<name>A0A7X1E5L3_9BACT</name>
<sequence length="198" mass="22740">MINREIGIKGYRMIGVESISSQRSEVHVSPKEAPERCPCCGGDRLHSKGRYKRRASHLDLMSSRCDLVVHTRRWQCLDCRRSFVPAPPGIRPWRRSTEKLRHKLYRNHEDGIDLKTLSSRSPVSAATAGRIFRQWTERLANERSDLHCPRFLGIDQHGLPLSLNKISHDPRSLTISTGILVPECARFFTVRVYRKISG</sequence>
<gene>
    <name evidence="2" type="ORF">H5P30_15870</name>
</gene>
<evidence type="ECO:0000259" key="1">
    <source>
        <dbReference type="Pfam" id="PF14690"/>
    </source>
</evidence>
<dbReference type="InterPro" id="IPR029261">
    <property type="entry name" value="Transposase_Znf"/>
</dbReference>
<dbReference type="Pfam" id="PF14690">
    <property type="entry name" value="Zn_ribbon_ISL3"/>
    <property type="match status" value="1"/>
</dbReference>
<evidence type="ECO:0000313" key="3">
    <source>
        <dbReference type="Proteomes" id="UP000525652"/>
    </source>
</evidence>
<feature type="domain" description="Transposase IS204/IS1001/IS1096/IS1165 zinc-finger" evidence="1">
    <location>
        <begin position="34"/>
        <end position="79"/>
    </location>
</feature>
<dbReference type="AlphaFoldDB" id="A0A7X1E5L3"/>
<comment type="caution">
    <text evidence="2">The sequence shown here is derived from an EMBL/GenBank/DDBJ whole genome shotgun (WGS) entry which is preliminary data.</text>
</comment>
<dbReference type="EMBL" id="JACHVA010000124">
    <property type="protein sequence ID" value="MBC2603259.1"/>
    <property type="molecule type" value="Genomic_DNA"/>
</dbReference>
<protein>
    <submittedName>
        <fullName evidence="2">Transposase family protein</fullName>
    </submittedName>
</protein>
<dbReference type="Proteomes" id="UP000525652">
    <property type="component" value="Unassembled WGS sequence"/>
</dbReference>
<organism evidence="2 3">
    <name type="scientific">Puniceicoccus vermicola</name>
    <dbReference type="NCBI Taxonomy" id="388746"/>
    <lineage>
        <taxon>Bacteria</taxon>
        <taxon>Pseudomonadati</taxon>
        <taxon>Verrucomicrobiota</taxon>
        <taxon>Opitutia</taxon>
        <taxon>Puniceicoccales</taxon>
        <taxon>Puniceicoccaceae</taxon>
        <taxon>Puniceicoccus</taxon>
    </lineage>
</organism>